<dbReference type="Gene3D" id="2.130.10.10">
    <property type="entry name" value="YVTN repeat-like/Quinoprotein amine dehydrogenase"/>
    <property type="match status" value="1"/>
</dbReference>
<evidence type="ECO:0000256" key="4">
    <source>
        <dbReference type="ARBA" id="ARBA00005881"/>
    </source>
</evidence>
<evidence type="ECO:0000256" key="6">
    <source>
        <dbReference type="ARBA" id="ARBA00022490"/>
    </source>
</evidence>
<keyword evidence="13" id="KW-1185">Reference proteome</keyword>
<gene>
    <name evidence="12" type="ORF">PXEA_LOCUS20224</name>
</gene>
<keyword evidence="10" id="KW-0539">Nucleus</keyword>
<evidence type="ECO:0000313" key="12">
    <source>
        <dbReference type="EMBL" id="VEL26784.1"/>
    </source>
</evidence>
<keyword evidence="6" id="KW-0963">Cytoplasm</keyword>
<feature type="repeat" description="WD" evidence="11">
    <location>
        <begin position="70"/>
        <end position="111"/>
    </location>
</feature>
<accession>A0A448X3A9</accession>
<evidence type="ECO:0000256" key="2">
    <source>
        <dbReference type="ARBA" id="ARBA00004496"/>
    </source>
</evidence>
<evidence type="ECO:0000256" key="3">
    <source>
        <dbReference type="ARBA" id="ARBA00005043"/>
    </source>
</evidence>
<dbReference type="PANTHER" id="PTHR44111:SF1">
    <property type="entry name" value="ELONGATOR COMPLEX PROTEIN 2"/>
    <property type="match status" value="1"/>
</dbReference>
<name>A0A448X3A9_9PLAT</name>
<dbReference type="AlphaFoldDB" id="A0A448X3A9"/>
<keyword evidence="9" id="KW-0677">Repeat</keyword>
<comment type="subcellular location">
    <subcellularLocation>
        <location evidence="2">Cytoplasm</location>
    </subcellularLocation>
    <subcellularLocation>
        <location evidence="1">Nucleus</location>
    </subcellularLocation>
</comment>
<comment type="similarity">
    <text evidence="4">Belongs to the WD repeat ELP2 family.</text>
</comment>
<organism evidence="12 13">
    <name type="scientific">Protopolystoma xenopodis</name>
    <dbReference type="NCBI Taxonomy" id="117903"/>
    <lineage>
        <taxon>Eukaryota</taxon>
        <taxon>Metazoa</taxon>
        <taxon>Spiralia</taxon>
        <taxon>Lophotrochozoa</taxon>
        <taxon>Platyhelminthes</taxon>
        <taxon>Monogenea</taxon>
        <taxon>Polyopisthocotylea</taxon>
        <taxon>Polystomatidea</taxon>
        <taxon>Polystomatidae</taxon>
        <taxon>Protopolystoma</taxon>
    </lineage>
</organism>
<comment type="caution">
    <text evidence="12">The sequence shown here is derived from an EMBL/GenBank/DDBJ whole genome shotgun (WGS) entry which is preliminary data.</text>
</comment>
<dbReference type="OrthoDB" id="27911at2759"/>
<evidence type="ECO:0000313" key="13">
    <source>
        <dbReference type="Proteomes" id="UP000784294"/>
    </source>
</evidence>
<reference evidence="12" key="1">
    <citation type="submission" date="2018-11" db="EMBL/GenBank/DDBJ databases">
        <authorList>
            <consortium name="Pathogen Informatics"/>
        </authorList>
    </citation>
    <scope>NUCLEOTIDE SEQUENCE</scope>
</reference>
<dbReference type="InterPro" id="IPR037289">
    <property type="entry name" value="Elp2"/>
</dbReference>
<evidence type="ECO:0000256" key="7">
    <source>
        <dbReference type="ARBA" id="ARBA00022574"/>
    </source>
</evidence>
<dbReference type="EMBL" id="CAAALY010082693">
    <property type="protein sequence ID" value="VEL26784.1"/>
    <property type="molecule type" value="Genomic_DNA"/>
</dbReference>
<dbReference type="GO" id="GO:0005737">
    <property type="term" value="C:cytoplasm"/>
    <property type="evidence" value="ECO:0007669"/>
    <property type="project" value="UniProtKB-SubCell"/>
</dbReference>
<feature type="repeat" description="WD" evidence="11">
    <location>
        <begin position="15"/>
        <end position="46"/>
    </location>
</feature>
<dbReference type="SMART" id="SM00320">
    <property type="entry name" value="WD40"/>
    <property type="match status" value="3"/>
</dbReference>
<keyword evidence="8" id="KW-0819">tRNA processing</keyword>
<evidence type="ECO:0000256" key="11">
    <source>
        <dbReference type="PROSITE-ProRule" id="PRU00221"/>
    </source>
</evidence>
<dbReference type="GO" id="GO:0005634">
    <property type="term" value="C:nucleus"/>
    <property type="evidence" value="ECO:0007669"/>
    <property type="project" value="UniProtKB-SubCell"/>
</dbReference>
<dbReference type="GO" id="GO:0002098">
    <property type="term" value="P:tRNA wobble uridine modification"/>
    <property type="evidence" value="ECO:0007669"/>
    <property type="project" value="InterPro"/>
</dbReference>
<dbReference type="PROSITE" id="PS50082">
    <property type="entry name" value="WD_REPEATS_2"/>
    <property type="match status" value="2"/>
</dbReference>
<dbReference type="InterPro" id="IPR001680">
    <property type="entry name" value="WD40_rpt"/>
</dbReference>
<dbReference type="UniPathway" id="UPA00988"/>
<sequence length="283" mass="31759">MAFPHKLHHFYHQRLVHHQLTVTQMTFSPSGRYLLAVSRDRTWSLWAAERTTETAWPLFGKLSYCPFKSEMAHSRIIWTCAWSPDDLYFFTGSRDKKLCIWLAPSSEALSNFSTATSDTCPAHRVDCLDCFSQAVTAVSVTNASQTRAYLIAVGLELGGLAITVWSPPDNCTSPMSTLTSGGCNGAGWRRLVYFPTHWSHLATGQVRRLHFLSPTLHLSPTLKEACHDVVRGEQDDRHVDQINPTADGEDGEEIGWLASCADDGLVRVFQFHRSRLVHFIHTG</sequence>
<evidence type="ECO:0000256" key="8">
    <source>
        <dbReference type="ARBA" id="ARBA00022694"/>
    </source>
</evidence>
<evidence type="ECO:0000256" key="9">
    <source>
        <dbReference type="ARBA" id="ARBA00022737"/>
    </source>
</evidence>
<dbReference type="GO" id="GO:0033588">
    <property type="term" value="C:elongator holoenzyme complex"/>
    <property type="evidence" value="ECO:0007669"/>
    <property type="project" value="InterPro"/>
</dbReference>
<protein>
    <recommendedName>
        <fullName evidence="5">Elongator complex protein 2</fullName>
    </recommendedName>
</protein>
<comment type="pathway">
    <text evidence="3">tRNA modification; 5-methoxycarbonylmethyl-2-thiouridine-tRNA biosynthesis.</text>
</comment>
<dbReference type="SUPFAM" id="SSF50978">
    <property type="entry name" value="WD40 repeat-like"/>
    <property type="match status" value="1"/>
</dbReference>
<dbReference type="InterPro" id="IPR036322">
    <property type="entry name" value="WD40_repeat_dom_sf"/>
</dbReference>
<dbReference type="PANTHER" id="PTHR44111">
    <property type="entry name" value="ELONGATOR COMPLEX PROTEIN 2"/>
    <property type="match status" value="1"/>
</dbReference>
<evidence type="ECO:0000256" key="1">
    <source>
        <dbReference type="ARBA" id="ARBA00004123"/>
    </source>
</evidence>
<dbReference type="Pfam" id="PF00400">
    <property type="entry name" value="WD40"/>
    <property type="match status" value="2"/>
</dbReference>
<dbReference type="Proteomes" id="UP000784294">
    <property type="component" value="Unassembled WGS sequence"/>
</dbReference>
<evidence type="ECO:0000256" key="10">
    <source>
        <dbReference type="ARBA" id="ARBA00023242"/>
    </source>
</evidence>
<keyword evidence="7 11" id="KW-0853">WD repeat</keyword>
<evidence type="ECO:0000256" key="5">
    <source>
        <dbReference type="ARBA" id="ARBA00020267"/>
    </source>
</evidence>
<dbReference type="InterPro" id="IPR015943">
    <property type="entry name" value="WD40/YVTN_repeat-like_dom_sf"/>
</dbReference>
<dbReference type="PROSITE" id="PS50294">
    <property type="entry name" value="WD_REPEATS_REGION"/>
    <property type="match status" value="2"/>
</dbReference>
<proteinExistence type="inferred from homology"/>